<accession>A0A1H9WMS6</accession>
<dbReference type="SUPFAM" id="SSF52777">
    <property type="entry name" value="CoA-dependent acyltransferases"/>
    <property type="match status" value="2"/>
</dbReference>
<feature type="domain" description="Condensation" evidence="1">
    <location>
        <begin position="1"/>
        <end position="260"/>
    </location>
</feature>
<dbReference type="EMBL" id="FOGO01000019">
    <property type="protein sequence ID" value="SES35210.1"/>
    <property type="molecule type" value="Genomic_DNA"/>
</dbReference>
<dbReference type="PANTHER" id="PTHR45398:SF1">
    <property type="entry name" value="ENZYME, PUTATIVE (JCVI)-RELATED"/>
    <property type="match status" value="1"/>
</dbReference>
<evidence type="ECO:0000313" key="3">
    <source>
        <dbReference type="Proteomes" id="UP000182841"/>
    </source>
</evidence>
<protein>
    <submittedName>
        <fullName evidence="2">Condensation domain-containing protein</fullName>
    </submittedName>
</protein>
<dbReference type="GO" id="GO:0008610">
    <property type="term" value="P:lipid biosynthetic process"/>
    <property type="evidence" value="ECO:0007669"/>
    <property type="project" value="UniProtKB-ARBA"/>
</dbReference>
<dbReference type="AlphaFoldDB" id="A0A1H9WMS6"/>
<organism evidence="2 3">
    <name type="scientific">Streptomyces qinglanensis</name>
    <dbReference type="NCBI Taxonomy" id="943816"/>
    <lineage>
        <taxon>Bacteria</taxon>
        <taxon>Bacillati</taxon>
        <taxon>Actinomycetota</taxon>
        <taxon>Actinomycetes</taxon>
        <taxon>Kitasatosporales</taxon>
        <taxon>Streptomycetaceae</taxon>
        <taxon>Streptomyces</taxon>
    </lineage>
</organism>
<keyword evidence="3" id="KW-1185">Reference proteome</keyword>
<dbReference type="Proteomes" id="UP000182841">
    <property type="component" value="Unassembled WGS sequence"/>
</dbReference>
<dbReference type="Pfam" id="PF00668">
    <property type="entry name" value="Condensation"/>
    <property type="match status" value="1"/>
</dbReference>
<evidence type="ECO:0000313" key="2">
    <source>
        <dbReference type="EMBL" id="SES35210.1"/>
    </source>
</evidence>
<evidence type="ECO:0000259" key="1">
    <source>
        <dbReference type="Pfam" id="PF00668"/>
    </source>
</evidence>
<feature type="non-terminal residue" evidence="2">
    <location>
        <position position="261"/>
    </location>
</feature>
<dbReference type="Gene3D" id="3.30.559.30">
    <property type="entry name" value="Nonribosomal peptide synthetase, condensation domain"/>
    <property type="match status" value="1"/>
</dbReference>
<gene>
    <name evidence="2" type="ORF">SAMN05421870_1191</name>
</gene>
<dbReference type="PANTHER" id="PTHR45398">
    <property type="match status" value="1"/>
</dbReference>
<dbReference type="GO" id="GO:0003824">
    <property type="term" value="F:catalytic activity"/>
    <property type="evidence" value="ECO:0007669"/>
    <property type="project" value="InterPro"/>
</dbReference>
<dbReference type="FunFam" id="3.30.559.10:FF:000012">
    <property type="entry name" value="Non-ribosomal peptide synthetase"/>
    <property type="match status" value="1"/>
</dbReference>
<dbReference type="Gene3D" id="3.30.559.10">
    <property type="entry name" value="Chloramphenicol acetyltransferase-like domain"/>
    <property type="match status" value="1"/>
</dbReference>
<dbReference type="InterPro" id="IPR023213">
    <property type="entry name" value="CAT-like_dom_sf"/>
</dbReference>
<dbReference type="InterPro" id="IPR001242">
    <property type="entry name" value="Condensation_dom"/>
</dbReference>
<sequence>MIPLSFAQRRLWFLHKLEGPSATYNMPLTLRLKGDVDAEALRAALRDVMERHESLRTVFPEVDGEPHQLVLPADAFDLVWESRPVSEDELPRALDSAARHTFDLSSDVPLRAWLFRLRPDECVLMLLMHHIAGDGWSMAPLTRDLVEAYTARVEQRDPEWSELPVQYVDYTLWQRELLGDETDPESVFSEQVDYWRAELAGLPEQVTFPTDRPRPATAGYEGAQLTFELDAELHRGLVGLARRSDSTVFMVLQAGMAALLT</sequence>
<name>A0A1H9WMS6_9ACTN</name>
<proteinExistence type="predicted"/>
<reference evidence="3" key="1">
    <citation type="submission" date="2016-10" db="EMBL/GenBank/DDBJ databases">
        <authorList>
            <person name="Varghese N."/>
            <person name="Submissions S."/>
        </authorList>
    </citation>
    <scope>NUCLEOTIDE SEQUENCE [LARGE SCALE GENOMIC DNA]</scope>
    <source>
        <strain evidence="3">CGMCC 4.6825</strain>
    </source>
</reference>